<comment type="similarity">
    <text evidence="3">Belongs to the XPG/RAD2 endonuclease family. EXO1 subfamily.</text>
</comment>
<dbReference type="GO" id="GO:0003677">
    <property type="term" value="F:DNA binding"/>
    <property type="evidence" value="ECO:0007669"/>
    <property type="project" value="UniProtKB-KW"/>
</dbReference>
<evidence type="ECO:0000256" key="4">
    <source>
        <dbReference type="ARBA" id="ARBA00020324"/>
    </source>
</evidence>
<dbReference type="CDD" id="cd09857">
    <property type="entry name" value="PIN_EXO1"/>
    <property type="match status" value="1"/>
</dbReference>
<comment type="cofactor">
    <cofactor evidence="1">
        <name>Mg(2+)</name>
        <dbReference type="ChEBI" id="CHEBI:18420"/>
    </cofactor>
</comment>
<keyword evidence="9" id="KW-0378">Hydrolase</keyword>
<feature type="domain" description="XPG-I" evidence="18">
    <location>
        <begin position="142"/>
        <end position="208"/>
    </location>
</feature>
<dbReference type="CDD" id="cd09908">
    <property type="entry name" value="H3TH_EXO1"/>
    <property type="match status" value="1"/>
</dbReference>
<evidence type="ECO:0000259" key="18">
    <source>
        <dbReference type="SMART" id="SM00484"/>
    </source>
</evidence>
<evidence type="ECO:0000313" key="21">
    <source>
        <dbReference type="Proteomes" id="UP001210211"/>
    </source>
</evidence>
<evidence type="ECO:0000256" key="1">
    <source>
        <dbReference type="ARBA" id="ARBA00001946"/>
    </source>
</evidence>
<evidence type="ECO:0000256" key="16">
    <source>
        <dbReference type="ARBA" id="ARBA00060210"/>
    </source>
</evidence>
<feature type="region of interest" description="Disordered" evidence="17">
    <location>
        <begin position="88"/>
        <end position="107"/>
    </location>
</feature>
<dbReference type="GO" id="GO:0046872">
    <property type="term" value="F:metal ion binding"/>
    <property type="evidence" value="ECO:0007669"/>
    <property type="project" value="UniProtKB-KW"/>
</dbReference>
<comment type="subcellular location">
    <subcellularLocation>
        <location evidence="2">Nucleus</location>
    </subcellularLocation>
</comment>
<dbReference type="PROSITE" id="PS00841">
    <property type="entry name" value="XPG_1"/>
    <property type="match status" value="1"/>
</dbReference>
<dbReference type="GO" id="GO:0006281">
    <property type="term" value="P:DNA repair"/>
    <property type="evidence" value="ECO:0007669"/>
    <property type="project" value="UniProtKB-KW"/>
</dbReference>
<evidence type="ECO:0000256" key="2">
    <source>
        <dbReference type="ARBA" id="ARBA00004123"/>
    </source>
</evidence>
<dbReference type="Gene3D" id="3.40.50.1010">
    <property type="entry name" value="5'-nuclease"/>
    <property type="match status" value="1"/>
</dbReference>
<accession>A0AAD5ZJ18</accession>
<dbReference type="EMBL" id="JAMRDG010000001">
    <property type="protein sequence ID" value="KAJ3698842.1"/>
    <property type="molecule type" value="Genomic_DNA"/>
</dbReference>
<proteinExistence type="inferred from homology"/>
<dbReference type="SUPFAM" id="SSF47807">
    <property type="entry name" value="5' to 3' exonuclease, C-terminal subdomain"/>
    <property type="match status" value="1"/>
</dbReference>
<keyword evidence="6" id="KW-0479">Metal-binding</keyword>
<dbReference type="InterPro" id="IPR029060">
    <property type="entry name" value="PIN-like_dom_sf"/>
</dbReference>
<keyword evidence="13" id="KW-0238">DNA-binding</keyword>
<dbReference type="GO" id="GO:0035312">
    <property type="term" value="F:5'-3' DNA exonuclease activity"/>
    <property type="evidence" value="ECO:0007669"/>
    <property type="project" value="InterPro"/>
</dbReference>
<evidence type="ECO:0000256" key="10">
    <source>
        <dbReference type="ARBA" id="ARBA00022839"/>
    </source>
</evidence>
<comment type="caution">
    <text evidence="20">The sequence shown here is derived from an EMBL/GenBank/DDBJ whole genome shotgun (WGS) entry which is preliminary data.</text>
</comment>
<reference evidence="20 21" key="1">
    <citation type="journal article" date="2022" name="Cell">
        <title>Repeat-based holocentromeres influence genome architecture and karyotype evolution.</title>
        <authorList>
            <person name="Hofstatter P.G."/>
            <person name="Thangavel G."/>
            <person name="Lux T."/>
            <person name="Neumann P."/>
            <person name="Vondrak T."/>
            <person name="Novak P."/>
            <person name="Zhang M."/>
            <person name="Costa L."/>
            <person name="Castellani M."/>
            <person name="Scott A."/>
            <person name="Toegelov H."/>
            <person name="Fuchs J."/>
            <person name="Mata-Sucre Y."/>
            <person name="Dias Y."/>
            <person name="Vanzela A.L.L."/>
            <person name="Huettel B."/>
            <person name="Almeida C.C.S."/>
            <person name="Simkova H."/>
            <person name="Souza G."/>
            <person name="Pedrosa-Harand A."/>
            <person name="Macas J."/>
            <person name="Mayer K.F.X."/>
            <person name="Houben A."/>
            <person name="Marques A."/>
        </authorList>
    </citation>
    <scope>NUCLEOTIDE SEQUENCE [LARGE SCALE GENOMIC DNA]</scope>
    <source>
        <strain evidence="20">RhyTen1mFocal</strain>
    </source>
</reference>
<organism evidence="20 21">
    <name type="scientific">Rhynchospora tenuis</name>
    <dbReference type="NCBI Taxonomy" id="198213"/>
    <lineage>
        <taxon>Eukaryota</taxon>
        <taxon>Viridiplantae</taxon>
        <taxon>Streptophyta</taxon>
        <taxon>Embryophyta</taxon>
        <taxon>Tracheophyta</taxon>
        <taxon>Spermatophyta</taxon>
        <taxon>Magnoliopsida</taxon>
        <taxon>Liliopsida</taxon>
        <taxon>Poales</taxon>
        <taxon>Cyperaceae</taxon>
        <taxon>Cyperoideae</taxon>
        <taxon>Rhynchosporeae</taxon>
        <taxon>Rhynchospora</taxon>
    </lineage>
</organism>
<evidence type="ECO:0000256" key="3">
    <source>
        <dbReference type="ARBA" id="ARBA00010563"/>
    </source>
</evidence>
<feature type="region of interest" description="Disordered" evidence="17">
    <location>
        <begin position="519"/>
        <end position="541"/>
    </location>
</feature>
<dbReference type="SMART" id="SM00485">
    <property type="entry name" value="XPGN"/>
    <property type="match status" value="1"/>
</dbReference>
<keyword evidence="7" id="KW-0227">DNA damage</keyword>
<dbReference type="InterPro" id="IPR006085">
    <property type="entry name" value="XPG_DNA_repair_N"/>
</dbReference>
<dbReference type="InterPro" id="IPR008918">
    <property type="entry name" value="HhH2"/>
</dbReference>
<keyword evidence="5" id="KW-0540">Nuclease</keyword>
<keyword evidence="8" id="KW-0228">DNA excision</keyword>
<evidence type="ECO:0000256" key="14">
    <source>
        <dbReference type="ARBA" id="ARBA00023204"/>
    </source>
</evidence>
<dbReference type="GO" id="GO:0005634">
    <property type="term" value="C:nucleus"/>
    <property type="evidence" value="ECO:0007669"/>
    <property type="project" value="UniProtKB-SubCell"/>
</dbReference>
<dbReference type="Gene3D" id="1.10.150.20">
    <property type="entry name" value="5' to 3' exonuclease, C-terminal subdomain"/>
    <property type="match status" value="1"/>
</dbReference>
<evidence type="ECO:0000256" key="17">
    <source>
        <dbReference type="SAM" id="MobiDB-lite"/>
    </source>
</evidence>
<dbReference type="PRINTS" id="PR00853">
    <property type="entry name" value="XPGRADSUPER"/>
</dbReference>
<dbReference type="FunFam" id="1.10.150.20:FF:000011">
    <property type="entry name" value="exonuclease 1"/>
    <property type="match status" value="1"/>
</dbReference>
<keyword evidence="10" id="KW-0269">Exonuclease</keyword>
<dbReference type="Pfam" id="PF00867">
    <property type="entry name" value="XPG_I"/>
    <property type="match status" value="1"/>
</dbReference>
<keyword evidence="14" id="KW-0234">DNA repair</keyword>
<dbReference type="FunFam" id="3.40.50.1010:FF:000002">
    <property type="entry name" value="Exonuclease 1, putative"/>
    <property type="match status" value="1"/>
</dbReference>
<dbReference type="InterPro" id="IPR006086">
    <property type="entry name" value="XPG-I_dom"/>
</dbReference>
<dbReference type="InterPro" id="IPR044752">
    <property type="entry name" value="PIN-like_EXO1"/>
</dbReference>
<dbReference type="Proteomes" id="UP001210211">
    <property type="component" value="Unassembled WGS sequence"/>
</dbReference>
<dbReference type="SMART" id="SM00279">
    <property type="entry name" value="HhH2"/>
    <property type="match status" value="1"/>
</dbReference>
<dbReference type="InterPro" id="IPR019974">
    <property type="entry name" value="XPG_CS"/>
</dbReference>
<name>A0AAD5ZJ18_9POAL</name>
<evidence type="ECO:0000256" key="13">
    <source>
        <dbReference type="ARBA" id="ARBA00023125"/>
    </source>
</evidence>
<dbReference type="InterPro" id="IPR006084">
    <property type="entry name" value="XPG/Rad2"/>
</dbReference>
<evidence type="ECO:0000256" key="7">
    <source>
        <dbReference type="ARBA" id="ARBA00022763"/>
    </source>
</evidence>
<keyword evidence="12" id="KW-0267">Excision nuclease</keyword>
<evidence type="ECO:0000259" key="19">
    <source>
        <dbReference type="SMART" id="SM00485"/>
    </source>
</evidence>
<evidence type="ECO:0000256" key="15">
    <source>
        <dbReference type="ARBA" id="ARBA00023242"/>
    </source>
</evidence>
<evidence type="ECO:0000256" key="11">
    <source>
        <dbReference type="ARBA" id="ARBA00022842"/>
    </source>
</evidence>
<dbReference type="PANTHER" id="PTHR11081:SF65">
    <property type="entry name" value="DNA DAMAGE-INDUCIBLE PROTEIN DIN7-RELATED"/>
    <property type="match status" value="1"/>
</dbReference>
<dbReference type="InterPro" id="IPR036279">
    <property type="entry name" value="5-3_exonuclease_C_sf"/>
</dbReference>
<feature type="domain" description="XPG N-terminal" evidence="19">
    <location>
        <begin position="1"/>
        <end position="99"/>
    </location>
</feature>
<evidence type="ECO:0000256" key="6">
    <source>
        <dbReference type="ARBA" id="ARBA00022723"/>
    </source>
</evidence>
<dbReference type="Pfam" id="PF00752">
    <property type="entry name" value="XPG_N"/>
    <property type="match status" value="1"/>
</dbReference>
<evidence type="ECO:0000313" key="20">
    <source>
        <dbReference type="EMBL" id="KAJ3698842.1"/>
    </source>
</evidence>
<keyword evidence="21" id="KW-1185">Reference proteome</keyword>
<dbReference type="AlphaFoldDB" id="A0AAD5ZJ18"/>
<keyword evidence="11" id="KW-0460">Magnesium</keyword>
<sequence>MGIQGLLPQLKSIMAPINVEDLKGQTVAVDTYSWLHKGALSCSAQLCKGLPTTRHIDYCMHRVNMLRHHGIKPILVFDGGLLPMKADQETKRARSRNENLEKAKEHDAAGNSTAAFECYQKAVDISPSIAFELIQVLKKEKVDYIVAPYEADAQMAFLSINKLVNAVITEDSDLIPFGCSRIIFKMDKFGQGVEYQSSRLPKNRELDFSGFTHQMLLEMCILSGCDYLPSLPGMGVKRAHALIQKLKSYEKVIKHVRYSGVSVPPLYEENFRRAIWAFQHQRVYDPTKQNIVHLLNVPEDCNEDLEFLGPWLEQSIAKDIAEGKLDPITKTTFEDKLSDSGLVVPDKTNPLKEPGLAFTRKRIDLPVQRNVLTNYFCLASLEAKRKFIAPKISRKHQTQESPPFVSEIEKIDLSPSCTEDIITPPIVDKKTPLLSSPGVASETPSQDSISTVLSMEEKSLIDELKPVENLSEDEPSEEMPKLLTPKASLDSCFVQTSAKNISTPSANRNPILKSSYFKHKQSGDHDQESLGEEINGNKENNYVRGNTYRSILKRRKLNDACNLHVDLRQPESVEKTPAPSISEEDTHQADHDDVAMDAKYEGKFGCNVSHVKNYAGIAEKSMEKFASLISSFSYNSSGSRASGLRAPLKDVQNTRSTRCLVLNFSLYCSFYHLGNYISKLISNNKNINKELHLLNKIFLALVL</sequence>
<evidence type="ECO:0000256" key="8">
    <source>
        <dbReference type="ARBA" id="ARBA00022769"/>
    </source>
</evidence>
<gene>
    <name evidence="20" type="ORF">LUZ61_002547</name>
</gene>
<evidence type="ECO:0000256" key="5">
    <source>
        <dbReference type="ARBA" id="ARBA00022722"/>
    </source>
</evidence>
<dbReference type="GO" id="GO:0017108">
    <property type="term" value="F:5'-flap endonuclease activity"/>
    <property type="evidence" value="ECO:0007669"/>
    <property type="project" value="TreeGrafter"/>
</dbReference>
<dbReference type="SMART" id="SM00484">
    <property type="entry name" value="XPGI"/>
    <property type="match status" value="1"/>
</dbReference>
<comment type="function">
    <text evidence="16">Putative 5'-&gt;3' double-stranded DNA exonuclease which may also contain a cryptic 3'-&gt;5' double-stranded DNA exonuclease activity. May be involved in DNA mismatch repair (MMR).</text>
</comment>
<dbReference type="PANTHER" id="PTHR11081">
    <property type="entry name" value="FLAP ENDONUCLEASE FAMILY MEMBER"/>
    <property type="match status" value="1"/>
</dbReference>
<evidence type="ECO:0000256" key="12">
    <source>
        <dbReference type="ARBA" id="ARBA00022881"/>
    </source>
</evidence>
<feature type="region of interest" description="Disordered" evidence="17">
    <location>
        <begin position="570"/>
        <end position="589"/>
    </location>
</feature>
<evidence type="ECO:0000256" key="9">
    <source>
        <dbReference type="ARBA" id="ARBA00022801"/>
    </source>
</evidence>
<dbReference type="InterPro" id="IPR037315">
    <property type="entry name" value="EXO1_H3TH"/>
</dbReference>
<dbReference type="SUPFAM" id="SSF88723">
    <property type="entry name" value="PIN domain-like"/>
    <property type="match status" value="1"/>
</dbReference>
<keyword evidence="15" id="KW-0539">Nucleus</keyword>
<protein>
    <recommendedName>
        <fullName evidence="4">Exonuclease 1</fullName>
    </recommendedName>
</protein>